<feature type="compositionally biased region" description="Low complexity" evidence="2">
    <location>
        <begin position="486"/>
        <end position="523"/>
    </location>
</feature>
<feature type="compositionally biased region" description="Pro residues" evidence="2">
    <location>
        <begin position="746"/>
        <end position="763"/>
    </location>
</feature>
<feature type="transmembrane region" description="Helical" evidence="3">
    <location>
        <begin position="386"/>
        <end position="410"/>
    </location>
</feature>
<sequence length="787" mass="82164">MLRFLALVYGAAAVAVVSFSPAINQRRVDPQAHVSLIFDTPIRAGPPSQQAVLYSPQQLDSEIRFSASGDGAANVVVNGSTLTLYPGRLVQGQQYLLLMDEGFVFGVSGAGVEPFRGFDGTEEAVYGFQVDDRVAPRAIGATPTASHPFAARITVRVTFDEAVVGGTGSLTVTHQNTGEVLAFEIRPHLTATAVVVPVEGLEEGAIYEVLLPAGSVQDMFGNPCSMVRWRFEVVEDVVAPEVVRTVPAADGVLTDGGNQVVLTFSETVQAAEGHFQLTAEGDATPIFISTKDTAQVAVRDSMVTITFLAPLDKATKYSMSVTPGAIQDISGNAAVMPVLMFTSGGTTTTVEPQMIMSTRAPDFLAKFVAAQPTAAPVAPGNTIQDYLLLVVVLGGLVLLVLILCMCYACLAPKKPASVKYETSEPTAQDELPELAQVEVQVEGSDKPDKEKKARKSHRAKERAKERKSGKQTAFFDQLEAALIGNAGSPSTRARARASAKAAEAPESPVMVSKPEAAPPAGQDEGPEPEDDDDVQPGEQKEFSWSEYLERHPEEWKNAGVGDAAGSGQAGTAKAPPPVIRTSSEAEMDALDAELNALEATLPLPSPALTEPVVVKPPTDEPPRPKTAPAPSPAGPPAPPATSPATAQPPAAQPTAAPAAVAPPAGGMPGMAEEEAVEERAPIMKRGKVQKKEKAPKPKSSKGRKPKGAGAVQQAEEGDKEELPGLLGSAESASAADPSRTTQPVAAPLPPKPVPASPPPPARDPPAASLAADQFADELEMELADLGQ</sequence>
<evidence type="ECO:0000259" key="4">
    <source>
        <dbReference type="Pfam" id="PF13205"/>
    </source>
</evidence>
<evidence type="ECO:0000313" key="5">
    <source>
        <dbReference type="EMBL" id="CAE0843960.1"/>
    </source>
</evidence>
<keyword evidence="3" id="KW-1133">Transmembrane helix</keyword>
<feature type="domain" description="SbsA Ig-like" evidence="4">
    <location>
        <begin position="236"/>
        <end position="341"/>
    </location>
</feature>
<name>A0A7S4GQL8_OXYMA</name>
<evidence type="ECO:0000256" key="1">
    <source>
        <dbReference type="ARBA" id="ARBA00022729"/>
    </source>
</evidence>
<proteinExistence type="predicted"/>
<feature type="compositionally biased region" description="Basic residues" evidence="2">
    <location>
        <begin position="696"/>
        <end position="706"/>
    </location>
</feature>
<keyword evidence="3" id="KW-0472">Membrane</keyword>
<dbReference type="Pfam" id="PF13205">
    <property type="entry name" value="Big_5"/>
    <property type="match status" value="2"/>
</dbReference>
<feature type="compositionally biased region" description="Low complexity" evidence="2">
    <location>
        <begin position="642"/>
        <end position="664"/>
    </location>
</feature>
<evidence type="ECO:0000256" key="3">
    <source>
        <dbReference type="SAM" id="Phobius"/>
    </source>
</evidence>
<dbReference type="InterPro" id="IPR032812">
    <property type="entry name" value="SbsA_Ig"/>
</dbReference>
<dbReference type="Gene3D" id="2.60.40.1220">
    <property type="match status" value="1"/>
</dbReference>
<dbReference type="InterPro" id="IPR014755">
    <property type="entry name" value="Cu-Rt/internalin_Ig-like"/>
</dbReference>
<evidence type="ECO:0000256" key="2">
    <source>
        <dbReference type="SAM" id="MobiDB-lite"/>
    </source>
</evidence>
<gene>
    <name evidence="5" type="ORF">OMAR00294_LOCUS2854</name>
</gene>
<feature type="compositionally biased region" description="Low complexity" evidence="2">
    <location>
        <begin position="592"/>
        <end position="601"/>
    </location>
</feature>
<feature type="compositionally biased region" description="Basic and acidic residues" evidence="2">
    <location>
        <begin position="538"/>
        <end position="556"/>
    </location>
</feature>
<accession>A0A7S4GQL8</accession>
<protein>
    <recommendedName>
        <fullName evidence="4">SbsA Ig-like domain-containing protein</fullName>
    </recommendedName>
</protein>
<feature type="compositionally biased region" description="Basic residues" evidence="2">
    <location>
        <begin position="452"/>
        <end position="461"/>
    </location>
</feature>
<reference evidence="5" key="1">
    <citation type="submission" date="2021-01" db="EMBL/GenBank/DDBJ databases">
        <authorList>
            <person name="Corre E."/>
            <person name="Pelletier E."/>
            <person name="Niang G."/>
            <person name="Scheremetjew M."/>
            <person name="Finn R."/>
            <person name="Kale V."/>
            <person name="Holt S."/>
            <person name="Cochrane G."/>
            <person name="Meng A."/>
            <person name="Brown T."/>
            <person name="Cohen L."/>
        </authorList>
    </citation>
    <scope>NUCLEOTIDE SEQUENCE</scope>
    <source>
        <strain evidence="5">LB1974</strain>
    </source>
</reference>
<dbReference type="EMBL" id="HBJB01003512">
    <property type="protein sequence ID" value="CAE0843960.1"/>
    <property type="molecule type" value="Transcribed_RNA"/>
</dbReference>
<feature type="region of interest" description="Disordered" evidence="2">
    <location>
        <begin position="439"/>
        <end position="471"/>
    </location>
</feature>
<feature type="domain" description="SbsA Ig-like" evidence="4">
    <location>
        <begin position="132"/>
        <end position="232"/>
    </location>
</feature>
<feature type="compositionally biased region" description="Pro residues" evidence="2">
    <location>
        <begin position="624"/>
        <end position="641"/>
    </location>
</feature>
<keyword evidence="1" id="KW-0732">Signal</keyword>
<organism evidence="5">
    <name type="scientific">Oxyrrhis marina</name>
    <name type="common">Dinoflagellate</name>
    <dbReference type="NCBI Taxonomy" id="2969"/>
    <lineage>
        <taxon>Eukaryota</taxon>
        <taxon>Sar</taxon>
        <taxon>Alveolata</taxon>
        <taxon>Dinophyceae</taxon>
        <taxon>Oxyrrhinales</taxon>
        <taxon>Oxyrrhinaceae</taxon>
        <taxon>Oxyrrhis</taxon>
    </lineage>
</organism>
<keyword evidence="3" id="KW-0812">Transmembrane</keyword>
<feature type="region of interest" description="Disordered" evidence="2">
    <location>
        <begin position="486"/>
        <end position="769"/>
    </location>
</feature>
<feature type="compositionally biased region" description="Acidic residues" evidence="2">
    <location>
        <begin position="524"/>
        <end position="535"/>
    </location>
</feature>
<dbReference type="AlphaFoldDB" id="A0A7S4GQL8"/>